<name>A0A9D1H5M3_9FIRM</name>
<accession>A0A9D1H5M3</accession>
<gene>
    <name evidence="1" type="ORF">IAA60_08360</name>
</gene>
<feature type="non-terminal residue" evidence="1">
    <location>
        <position position="1"/>
    </location>
</feature>
<dbReference type="EMBL" id="DVLU01000087">
    <property type="protein sequence ID" value="HIT85894.1"/>
    <property type="molecule type" value="Genomic_DNA"/>
</dbReference>
<dbReference type="PANTHER" id="PTHR43649:SF17">
    <property type="entry name" value="ABC TRANSPORTER SOLUTE BINDING PROTEIN-SUGAR TRANSPORT"/>
    <property type="match status" value="1"/>
</dbReference>
<sequence length="465" mass="52531">NIKEDPNTYPVSQMLEEKTGYHINYELLPSDNVAEKLNLVLSSQADYDGIQIMGTYKDKYYDYANQGALLELDELIDEYGPNIKEALSEGTWELSRVNGKIYGIVTASSKQYDENGEEVPSPMVSMMLVRTDIMKQAGIEKMPETIDEFTEMLRAMKGLSEGNMVQAPLTTYSTLEMPGIDGAFGVEREWVDNGDGTLVNRIETDGYKEYLLYLKSLYDEGLLDSELPTNKTNNVQEKFTSGKSYVMPMAYYDAATIMDALDNNCPGYEIEYMLPLTGADGKSGYAYGSSPLERVFVIPKTAKHPEDVIKWINAKLDKDTFKEMILGEEGVDYEVKDGAYYPILPAFDNDRGLANDFLTGSRESEYLDYWLCRVRKDDRIYQKYLETQDEKALSFARRNLDADAPTMAASKYTVTLNTIVNDYALGVITGAETIEGYDEFLNKWRTSGGDELKAEMNEWYSSNNA</sequence>
<comment type="caution">
    <text evidence="1">The sequence shown here is derived from an EMBL/GenBank/DDBJ whole genome shotgun (WGS) entry which is preliminary data.</text>
</comment>
<dbReference type="Proteomes" id="UP000824165">
    <property type="component" value="Unassembled WGS sequence"/>
</dbReference>
<dbReference type="AlphaFoldDB" id="A0A9D1H5M3"/>
<organism evidence="1 2">
    <name type="scientific">Candidatus Ornithomonoglobus intestinigallinarum</name>
    <dbReference type="NCBI Taxonomy" id="2840894"/>
    <lineage>
        <taxon>Bacteria</taxon>
        <taxon>Bacillati</taxon>
        <taxon>Bacillota</taxon>
        <taxon>Clostridia</taxon>
        <taxon>Candidatus Ornithomonoglobus</taxon>
    </lineage>
</organism>
<proteinExistence type="predicted"/>
<reference evidence="1" key="2">
    <citation type="journal article" date="2021" name="PeerJ">
        <title>Extensive microbial diversity within the chicken gut microbiome revealed by metagenomics and culture.</title>
        <authorList>
            <person name="Gilroy R."/>
            <person name="Ravi A."/>
            <person name="Getino M."/>
            <person name="Pursley I."/>
            <person name="Horton D.L."/>
            <person name="Alikhan N.F."/>
            <person name="Baker D."/>
            <person name="Gharbi K."/>
            <person name="Hall N."/>
            <person name="Watson M."/>
            <person name="Adriaenssens E.M."/>
            <person name="Foster-Nyarko E."/>
            <person name="Jarju S."/>
            <person name="Secka A."/>
            <person name="Antonio M."/>
            <person name="Oren A."/>
            <person name="Chaudhuri R.R."/>
            <person name="La Ragione R."/>
            <person name="Hildebrand F."/>
            <person name="Pallen M.J."/>
        </authorList>
    </citation>
    <scope>NUCLEOTIDE SEQUENCE</scope>
    <source>
        <strain evidence="1">CHK181-108</strain>
    </source>
</reference>
<dbReference type="SUPFAM" id="SSF53850">
    <property type="entry name" value="Periplasmic binding protein-like II"/>
    <property type="match status" value="1"/>
</dbReference>
<dbReference type="InterPro" id="IPR006059">
    <property type="entry name" value="SBP"/>
</dbReference>
<dbReference type="Gene3D" id="3.40.190.10">
    <property type="entry name" value="Periplasmic binding protein-like II"/>
    <property type="match status" value="2"/>
</dbReference>
<protein>
    <submittedName>
        <fullName evidence="1">Extracellular solute-binding protein</fullName>
    </submittedName>
</protein>
<dbReference type="PANTHER" id="PTHR43649">
    <property type="entry name" value="ARABINOSE-BINDING PROTEIN-RELATED"/>
    <property type="match status" value="1"/>
</dbReference>
<dbReference type="Pfam" id="PF01547">
    <property type="entry name" value="SBP_bac_1"/>
    <property type="match status" value="1"/>
</dbReference>
<dbReference type="InterPro" id="IPR050490">
    <property type="entry name" value="Bact_solute-bd_prot1"/>
</dbReference>
<evidence type="ECO:0000313" key="1">
    <source>
        <dbReference type="EMBL" id="HIT85894.1"/>
    </source>
</evidence>
<reference evidence="1" key="1">
    <citation type="submission" date="2020-10" db="EMBL/GenBank/DDBJ databases">
        <authorList>
            <person name="Gilroy R."/>
        </authorList>
    </citation>
    <scope>NUCLEOTIDE SEQUENCE</scope>
    <source>
        <strain evidence="1">CHK181-108</strain>
    </source>
</reference>
<evidence type="ECO:0000313" key="2">
    <source>
        <dbReference type="Proteomes" id="UP000824165"/>
    </source>
</evidence>